<proteinExistence type="predicted"/>
<protein>
    <submittedName>
        <fullName evidence="2">Uncharacterized protein</fullName>
    </submittedName>
</protein>
<evidence type="ECO:0000313" key="2">
    <source>
        <dbReference type="EMBL" id="KAH7063673.1"/>
    </source>
</evidence>
<sequence length="251" mass="26127">MDFSAGTSSTVRTATPAEMEVEIHVHAVIVPTTVQDWASAGFRVRFTLGPAAPMAVMLTENGLVEFTNTPPDTTMPPQPIIAPPPGIYTREKWGPLAAHIPRLPADASAAAGGPGGSTPLDPTAATWSPLRAPPNASVASASSPAAPWPGVLHPPGYAHLSGFAAPARHAAPPAPDQRHSPFLQRQRTGCSNGTSTSPDHRPLSYLAAPGSSAPVFAPQQRANCFGTAPLQQQPRTMRATSWCCDRCGGLQ</sequence>
<name>A0ABQ8GW75_9PEZI</name>
<evidence type="ECO:0000313" key="3">
    <source>
        <dbReference type="Proteomes" id="UP000774617"/>
    </source>
</evidence>
<evidence type="ECO:0000256" key="1">
    <source>
        <dbReference type="SAM" id="MobiDB-lite"/>
    </source>
</evidence>
<dbReference type="Proteomes" id="UP000774617">
    <property type="component" value="Unassembled WGS sequence"/>
</dbReference>
<comment type="caution">
    <text evidence="2">The sequence shown here is derived from an EMBL/GenBank/DDBJ whole genome shotgun (WGS) entry which is preliminary data.</text>
</comment>
<keyword evidence="3" id="KW-1185">Reference proteome</keyword>
<feature type="region of interest" description="Disordered" evidence="1">
    <location>
        <begin position="167"/>
        <end position="202"/>
    </location>
</feature>
<gene>
    <name evidence="2" type="ORF">B0J12DRAFT_177361</name>
</gene>
<feature type="region of interest" description="Disordered" evidence="1">
    <location>
        <begin position="106"/>
        <end position="127"/>
    </location>
</feature>
<organism evidence="2 3">
    <name type="scientific">Macrophomina phaseolina</name>
    <dbReference type="NCBI Taxonomy" id="35725"/>
    <lineage>
        <taxon>Eukaryota</taxon>
        <taxon>Fungi</taxon>
        <taxon>Dikarya</taxon>
        <taxon>Ascomycota</taxon>
        <taxon>Pezizomycotina</taxon>
        <taxon>Dothideomycetes</taxon>
        <taxon>Dothideomycetes incertae sedis</taxon>
        <taxon>Botryosphaeriales</taxon>
        <taxon>Botryosphaeriaceae</taxon>
        <taxon>Macrophomina</taxon>
    </lineage>
</organism>
<reference evidence="2 3" key="1">
    <citation type="journal article" date="2021" name="Nat. Commun.">
        <title>Genetic determinants of endophytism in the Arabidopsis root mycobiome.</title>
        <authorList>
            <person name="Mesny F."/>
            <person name="Miyauchi S."/>
            <person name="Thiergart T."/>
            <person name="Pickel B."/>
            <person name="Atanasova L."/>
            <person name="Karlsson M."/>
            <person name="Huettel B."/>
            <person name="Barry K.W."/>
            <person name="Haridas S."/>
            <person name="Chen C."/>
            <person name="Bauer D."/>
            <person name="Andreopoulos W."/>
            <person name="Pangilinan J."/>
            <person name="LaButti K."/>
            <person name="Riley R."/>
            <person name="Lipzen A."/>
            <person name="Clum A."/>
            <person name="Drula E."/>
            <person name="Henrissat B."/>
            <person name="Kohler A."/>
            <person name="Grigoriev I.V."/>
            <person name="Martin F.M."/>
            <person name="Hacquard S."/>
        </authorList>
    </citation>
    <scope>NUCLEOTIDE SEQUENCE [LARGE SCALE GENOMIC DNA]</scope>
    <source>
        <strain evidence="2 3">MPI-SDFR-AT-0080</strain>
    </source>
</reference>
<accession>A0ABQ8GW75</accession>
<feature type="compositionally biased region" description="Polar residues" evidence="1">
    <location>
        <begin position="183"/>
        <end position="197"/>
    </location>
</feature>
<dbReference type="EMBL" id="JAGTJR010000002">
    <property type="protein sequence ID" value="KAH7063673.1"/>
    <property type="molecule type" value="Genomic_DNA"/>
</dbReference>